<protein>
    <recommendedName>
        <fullName evidence="1">DUF6292 domain-containing protein</fullName>
    </recommendedName>
</protein>
<dbReference type="InterPro" id="IPR046259">
    <property type="entry name" value="DUF6292"/>
</dbReference>
<evidence type="ECO:0000259" key="1">
    <source>
        <dbReference type="Pfam" id="PF19809"/>
    </source>
</evidence>
<evidence type="ECO:0000313" key="2">
    <source>
        <dbReference type="EMBL" id="TQM84882.1"/>
    </source>
</evidence>
<dbReference type="OrthoDB" id="4190452at2"/>
<name>A0A543JPW4_9PSEU</name>
<dbReference type="RefSeq" id="WP_141983007.1">
    <property type="nucleotide sequence ID" value="NZ_VFPP01000001.1"/>
</dbReference>
<feature type="domain" description="DUF6292" evidence="1">
    <location>
        <begin position="16"/>
        <end position="100"/>
    </location>
</feature>
<keyword evidence="3" id="KW-1185">Reference proteome</keyword>
<dbReference type="AlphaFoldDB" id="A0A543JPW4"/>
<reference evidence="2 3" key="1">
    <citation type="submission" date="2019-06" db="EMBL/GenBank/DDBJ databases">
        <title>Sequencing the genomes of 1000 actinobacteria strains.</title>
        <authorList>
            <person name="Klenk H.-P."/>
        </authorList>
    </citation>
    <scope>NUCLEOTIDE SEQUENCE [LARGE SCALE GENOMIC DNA]</scope>
    <source>
        <strain evidence="2 3">DSM 45456</strain>
    </source>
</reference>
<comment type="caution">
    <text evidence="2">The sequence shown here is derived from an EMBL/GenBank/DDBJ whole genome shotgun (WGS) entry which is preliminary data.</text>
</comment>
<evidence type="ECO:0000313" key="3">
    <source>
        <dbReference type="Proteomes" id="UP000316628"/>
    </source>
</evidence>
<proteinExistence type="predicted"/>
<dbReference type="Proteomes" id="UP000316628">
    <property type="component" value="Unassembled WGS sequence"/>
</dbReference>
<dbReference type="Pfam" id="PF19809">
    <property type="entry name" value="DUF6292"/>
    <property type="match status" value="1"/>
</dbReference>
<organism evidence="2 3">
    <name type="scientific">Saccharothrix saharensis</name>
    <dbReference type="NCBI Taxonomy" id="571190"/>
    <lineage>
        <taxon>Bacteria</taxon>
        <taxon>Bacillati</taxon>
        <taxon>Actinomycetota</taxon>
        <taxon>Actinomycetes</taxon>
        <taxon>Pseudonocardiales</taxon>
        <taxon>Pseudonocardiaceae</taxon>
        <taxon>Saccharothrix</taxon>
    </lineage>
</organism>
<accession>A0A543JPW4</accession>
<gene>
    <name evidence="2" type="ORF">FHX81_7342</name>
</gene>
<dbReference type="EMBL" id="VFPP01000001">
    <property type="protein sequence ID" value="TQM84882.1"/>
    <property type="molecule type" value="Genomic_DNA"/>
</dbReference>
<sequence length="135" mass="14721">MDHRFEDTPTSGLHRYVRAVAVELGSASRWHADPGPPATAYVPVTGALPTFPGREVVLLWDEEYGWAAAVRPAPGEPPVVITYRGGDVLPPALDVAAYVAALRHGTHPGDPRPIRLRAYGTPDDLTDRLRTYRTT</sequence>